<feature type="region of interest" description="Disordered" evidence="1">
    <location>
        <begin position="1"/>
        <end position="25"/>
    </location>
</feature>
<protein>
    <submittedName>
        <fullName evidence="2">Uncharacterized protein</fullName>
    </submittedName>
</protein>
<reference evidence="2" key="1">
    <citation type="submission" date="2022-06" db="EMBL/GenBank/DDBJ databases">
        <title>Complete genome sequence of Streptomyces nigrescens HEK616.</title>
        <authorList>
            <person name="Asamizu S."/>
            <person name="Onaka H."/>
        </authorList>
    </citation>
    <scope>NUCLEOTIDE SEQUENCE</scope>
    <source>
        <strain evidence="2">HEK616</strain>
    </source>
</reference>
<evidence type="ECO:0000313" key="2">
    <source>
        <dbReference type="EMBL" id="BDM69256.1"/>
    </source>
</evidence>
<feature type="compositionally biased region" description="Low complexity" evidence="1">
    <location>
        <begin position="1"/>
        <end position="14"/>
    </location>
</feature>
<name>A0ABN6QU68_STRNI</name>
<evidence type="ECO:0000256" key="1">
    <source>
        <dbReference type="SAM" id="MobiDB-lite"/>
    </source>
</evidence>
<accession>A0ABN6QU68</accession>
<dbReference type="RefSeq" id="WP_261953181.1">
    <property type="nucleotide sequence ID" value="NZ_AP026073.1"/>
</dbReference>
<dbReference type="Proteomes" id="UP001059597">
    <property type="component" value="Chromosome"/>
</dbReference>
<dbReference type="EMBL" id="AP026073">
    <property type="protein sequence ID" value="BDM69256.1"/>
    <property type="molecule type" value="Genomic_DNA"/>
</dbReference>
<proteinExistence type="predicted"/>
<organism evidence="2 3">
    <name type="scientific">Streptomyces nigrescens</name>
    <dbReference type="NCBI Taxonomy" id="1920"/>
    <lineage>
        <taxon>Bacteria</taxon>
        <taxon>Bacillati</taxon>
        <taxon>Actinomycetota</taxon>
        <taxon>Actinomycetes</taxon>
        <taxon>Kitasatosporales</taxon>
        <taxon>Streptomycetaceae</taxon>
        <taxon>Streptomyces</taxon>
    </lineage>
</organism>
<gene>
    <name evidence="2" type="ORF">HEK616_27430</name>
</gene>
<sequence length="54" mass="5387">MSTDTAATADRTGAPQGTAPKEPLTGFHLRVTATTFGANFSDGYESAAALLAGA</sequence>
<keyword evidence="3" id="KW-1185">Reference proteome</keyword>
<evidence type="ECO:0000313" key="3">
    <source>
        <dbReference type="Proteomes" id="UP001059597"/>
    </source>
</evidence>